<dbReference type="Pfam" id="PF00462">
    <property type="entry name" value="Glutaredoxin"/>
    <property type="match status" value="1"/>
</dbReference>
<comment type="caution">
    <text evidence="3">The sequence shown here is derived from an EMBL/GenBank/DDBJ whole genome shotgun (WGS) entry which is preliminary data.</text>
</comment>
<evidence type="ECO:0000256" key="1">
    <source>
        <dbReference type="SAM" id="MobiDB-lite"/>
    </source>
</evidence>
<dbReference type="CDD" id="cd03031">
    <property type="entry name" value="GRX_GRX_like"/>
    <property type="match status" value="1"/>
</dbReference>
<dbReference type="EMBL" id="JADFTS010000008">
    <property type="protein sequence ID" value="KAF9592862.1"/>
    <property type="molecule type" value="Genomic_DNA"/>
</dbReference>
<dbReference type="PANTHER" id="PTHR45669:SF30">
    <property type="entry name" value="OS04G0641300 PROTEIN"/>
    <property type="match status" value="1"/>
</dbReference>
<feature type="compositionally biased region" description="Low complexity" evidence="1">
    <location>
        <begin position="51"/>
        <end position="65"/>
    </location>
</feature>
<dbReference type="Proteomes" id="UP000631114">
    <property type="component" value="Unassembled WGS sequence"/>
</dbReference>
<evidence type="ECO:0000313" key="4">
    <source>
        <dbReference type="Proteomes" id="UP000631114"/>
    </source>
</evidence>
<reference evidence="3 4" key="1">
    <citation type="submission" date="2020-10" db="EMBL/GenBank/DDBJ databases">
        <title>The Coptis chinensis genome and diversification of protoberbering-type alkaloids.</title>
        <authorList>
            <person name="Wang B."/>
            <person name="Shu S."/>
            <person name="Song C."/>
            <person name="Liu Y."/>
        </authorList>
    </citation>
    <scope>NUCLEOTIDE SEQUENCE [LARGE SCALE GENOMIC DNA]</scope>
    <source>
        <strain evidence="3">HL-2020</strain>
        <tissue evidence="3">Leaf</tissue>
    </source>
</reference>
<keyword evidence="4" id="KW-1185">Reference proteome</keyword>
<dbReference type="InterPro" id="IPR002109">
    <property type="entry name" value="Glutaredoxin"/>
</dbReference>
<evidence type="ECO:0000259" key="2">
    <source>
        <dbReference type="Pfam" id="PF00462"/>
    </source>
</evidence>
<gene>
    <name evidence="3" type="ORF">IFM89_018416</name>
</gene>
<evidence type="ECO:0000313" key="3">
    <source>
        <dbReference type="EMBL" id="KAF9592862.1"/>
    </source>
</evidence>
<dbReference type="OrthoDB" id="423313at2759"/>
<organism evidence="3 4">
    <name type="scientific">Coptis chinensis</name>
    <dbReference type="NCBI Taxonomy" id="261450"/>
    <lineage>
        <taxon>Eukaryota</taxon>
        <taxon>Viridiplantae</taxon>
        <taxon>Streptophyta</taxon>
        <taxon>Embryophyta</taxon>
        <taxon>Tracheophyta</taxon>
        <taxon>Spermatophyta</taxon>
        <taxon>Magnoliopsida</taxon>
        <taxon>Ranunculales</taxon>
        <taxon>Ranunculaceae</taxon>
        <taxon>Coptidoideae</taxon>
        <taxon>Coptis</taxon>
    </lineage>
</organism>
<proteinExistence type="predicted"/>
<dbReference type="AlphaFoldDB" id="A0A835H6X9"/>
<name>A0A835H6X9_9MAGN</name>
<feature type="region of interest" description="Disordered" evidence="1">
    <location>
        <begin position="1"/>
        <end position="115"/>
    </location>
</feature>
<dbReference type="Pfam" id="PF23733">
    <property type="entry name" value="GRXCR1-2_C"/>
    <property type="match status" value="1"/>
</dbReference>
<dbReference type="Gene3D" id="3.40.30.10">
    <property type="entry name" value="Glutaredoxin"/>
    <property type="match status" value="1"/>
</dbReference>
<dbReference type="InterPro" id="IPR036249">
    <property type="entry name" value="Thioredoxin-like_sf"/>
</dbReference>
<dbReference type="SUPFAM" id="SSF52833">
    <property type="entry name" value="Thioredoxin-like"/>
    <property type="match status" value="1"/>
</dbReference>
<dbReference type="PROSITE" id="PS51354">
    <property type="entry name" value="GLUTAREDOXIN_2"/>
    <property type="match status" value="1"/>
</dbReference>
<dbReference type="PANTHER" id="PTHR45669">
    <property type="entry name" value="GLUTAREDOXIN DOMAIN-CONTAINING CYSTEINE-RICH PROTEIN CG12206-RELATED"/>
    <property type="match status" value="1"/>
</dbReference>
<dbReference type="FunFam" id="3.40.30.10:FF:000273">
    <property type="entry name" value="Glutaredoxin family protein"/>
    <property type="match status" value="1"/>
</dbReference>
<sequence>MGCAGSKEAKEERCKHCNTPYSYSNRGSSSPVHRHSHRSETQSQRLSDSHTVVSPSSATSGTSRSFKNYFREGRKKSKEKKKSSNGDRSNKTSPEKNQRKTKTPTRTPTDSGEAEPINTWEMKEGLEDISPLHHRANPSIDNSEFSFHVVPEPIPVNKFTATIQEDETDPTKPMWLQTVANDHSNPNSRSILYDFDPEVISTFRKALEELSPKNALLLRSPGSARFPSPGHNRLFSKESIDSKEFNNEIAIPKSIPSAKNKNKVVLYFTSLRGVRKTYKDCCNARAILKGLGVRVDERDVSMHYAYREELRLLLGTEGLLGRLPRVFVKEKYIGTADDVRRMHEDGKLEKLIKGCEMVEEGGTGVCQMCGDVRFIPCEMCSGSCKIYIEGNHEEEVQGESEENEFGGFQRCPYCNENGIVKCTSCCS</sequence>
<feature type="compositionally biased region" description="Polar residues" evidence="1">
    <location>
        <begin position="41"/>
        <end position="50"/>
    </location>
</feature>
<protein>
    <recommendedName>
        <fullName evidence="2">Glutaredoxin domain-containing protein</fullName>
    </recommendedName>
</protein>
<accession>A0A835H6X9</accession>
<feature type="compositionally biased region" description="Basic and acidic residues" evidence="1">
    <location>
        <begin position="82"/>
        <end position="98"/>
    </location>
</feature>
<feature type="domain" description="Glutaredoxin" evidence="2">
    <location>
        <begin position="265"/>
        <end position="333"/>
    </location>
</feature>